<dbReference type="Proteomes" id="UP001186944">
    <property type="component" value="Unassembled WGS sequence"/>
</dbReference>
<sequence length="138" mass="15564">MCDSKGGNQRHIGSDDLYEQPIQAVVLQDGGFCISDHGKERLVVLNTDGNVRQIIQNPLGWYGFWPWGICTDKAGNILASDRRNDCVYVIGRDMSVRELVGRKEGIGKPMCLCVDDDDNLWIAQENGEIKVFKYLEEE</sequence>
<evidence type="ECO:0000313" key="2">
    <source>
        <dbReference type="Proteomes" id="UP001186944"/>
    </source>
</evidence>
<dbReference type="GO" id="GO:0008270">
    <property type="term" value="F:zinc ion binding"/>
    <property type="evidence" value="ECO:0007669"/>
    <property type="project" value="UniProtKB-KW"/>
</dbReference>
<dbReference type="InterPro" id="IPR011042">
    <property type="entry name" value="6-blade_b-propeller_TolB-like"/>
</dbReference>
<dbReference type="Gene3D" id="2.120.10.30">
    <property type="entry name" value="TolB, C-terminal domain"/>
    <property type="match status" value="1"/>
</dbReference>
<dbReference type="GO" id="GO:0000209">
    <property type="term" value="P:protein polyubiquitination"/>
    <property type="evidence" value="ECO:0007669"/>
    <property type="project" value="TreeGrafter"/>
</dbReference>
<dbReference type="InterPro" id="IPR050952">
    <property type="entry name" value="TRIM-NHL_E3_ligases"/>
</dbReference>
<reference evidence="1" key="1">
    <citation type="submission" date="2019-08" db="EMBL/GenBank/DDBJ databases">
        <title>The improved chromosome-level genome for the pearl oyster Pinctada fucata martensii using PacBio sequencing and Hi-C.</title>
        <authorList>
            <person name="Zheng Z."/>
        </authorList>
    </citation>
    <scope>NUCLEOTIDE SEQUENCE</scope>
    <source>
        <strain evidence="1">ZZ-2019</strain>
        <tissue evidence="1">Adductor muscle</tissue>
    </source>
</reference>
<dbReference type="AlphaFoldDB" id="A0AA88XVG4"/>
<evidence type="ECO:0000313" key="1">
    <source>
        <dbReference type="EMBL" id="KAK3093211.1"/>
    </source>
</evidence>
<dbReference type="PANTHER" id="PTHR24104:SF25">
    <property type="entry name" value="PROTEIN LIN-41"/>
    <property type="match status" value="1"/>
</dbReference>
<dbReference type="GO" id="GO:0043161">
    <property type="term" value="P:proteasome-mediated ubiquitin-dependent protein catabolic process"/>
    <property type="evidence" value="ECO:0007669"/>
    <property type="project" value="TreeGrafter"/>
</dbReference>
<proteinExistence type="predicted"/>
<gene>
    <name evidence="1" type="ORF">FSP39_012671</name>
</gene>
<dbReference type="SUPFAM" id="SSF101898">
    <property type="entry name" value="NHL repeat"/>
    <property type="match status" value="1"/>
</dbReference>
<protein>
    <submittedName>
        <fullName evidence="1">Uncharacterized protein</fullName>
    </submittedName>
</protein>
<comment type="caution">
    <text evidence="1">The sequence shown here is derived from an EMBL/GenBank/DDBJ whole genome shotgun (WGS) entry which is preliminary data.</text>
</comment>
<accession>A0AA88XVG4</accession>
<dbReference type="EMBL" id="VSWD01000009">
    <property type="protein sequence ID" value="KAK3093211.1"/>
    <property type="molecule type" value="Genomic_DNA"/>
</dbReference>
<dbReference type="PANTHER" id="PTHR24104">
    <property type="entry name" value="E3 UBIQUITIN-PROTEIN LIGASE NHLRC1-RELATED"/>
    <property type="match status" value="1"/>
</dbReference>
<keyword evidence="2" id="KW-1185">Reference proteome</keyword>
<organism evidence="1 2">
    <name type="scientific">Pinctada imbricata</name>
    <name type="common">Atlantic pearl-oyster</name>
    <name type="synonym">Pinctada martensii</name>
    <dbReference type="NCBI Taxonomy" id="66713"/>
    <lineage>
        <taxon>Eukaryota</taxon>
        <taxon>Metazoa</taxon>
        <taxon>Spiralia</taxon>
        <taxon>Lophotrochozoa</taxon>
        <taxon>Mollusca</taxon>
        <taxon>Bivalvia</taxon>
        <taxon>Autobranchia</taxon>
        <taxon>Pteriomorphia</taxon>
        <taxon>Pterioida</taxon>
        <taxon>Pterioidea</taxon>
        <taxon>Pteriidae</taxon>
        <taxon>Pinctada</taxon>
    </lineage>
</organism>
<name>A0AA88XVG4_PINIB</name>
<dbReference type="GO" id="GO:0061630">
    <property type="term" value="F:ubiquitin protein ligase activity"/>
    <property type="evidence" value="ECO:0007669"/>
    <property type="project" value="TreeGrafter"/>
</dbReference>